<keyword evidence="3" id="KW-1185">Reference proteome</keyword>
<accession>A0AAW1N0H9</accession>
<proteinExistence type="predicted"/>
<organism evidence="2 3">
    <name type="scientific">Popillia japonica</name>
    <name type="common">Japanese beetle</name>
    <dbReference type="NCBI Taxonomy" id="7064"/>
    <lineage>
        <taxon>Eukaryota</taxon>
        <taxon>Metazoa</taxon>
        <taxon>Ecdysozoa</taxon>
        <taxon>Arthropoda</taxon>
        <taxon>Hexapoda</taxon>
        <taxon>Insecta</taxon>
        <taxon>Pterygota</taxon>
        <taxon>Neoptera</taxon>
        <taxon>Endopterygota</taxon>
        <taxon>Coleoptera</taxon>
        <taxon>Polyphaga</taxon>
        <taxon>Scarabaeiformia</taxon>
        <taxon>Scarabaeidae</taxon>
        <taxon>Rutelinae</taxon>
        <taxon>Popillia</taxon>
    </lineage>
</organism>
<reference evidence="2 3" key="1">
    <citation type="journal article" date="2024" name="BMC Genomics">
        <title>De novo assembly and annotation of Popillia japonica's genome with initial clues to its potential as an invasive pest.</title>
        <authorList>
            <person name="Cucini C."/>
            <person name="Boschi S."/>
            <person name="Funari R."/>
            <person name="Cardaioli E."/>
            <person name="Iannotti N."/>
            <person name="Marturano G."/>
            <person name="Paoli F."/>
            <person name="Bruttini M."/>
            <person name="Carapelli A."/>
            <person name="Frati F."/>
            <person name="Nardi F."/>
        </authorList>
    </citation>
    <scope>NUCLEOTIDE SEQUENCE [LARGE SCALE GENOMIC DNA]</scope>
    <source>
        <strain evidence="2">DMR45628</strain>
    </source>
</reference>
<name>A0AAW1N0H9_POPJA</name>
<dbReference type="Proteomes" id="UP001458880">
    <property type="component" value="Unassembled WGS sequence"/>
</dbReference>
<comment type="caution">
    <text evidence="2">The sequence shown here is derived from an EMBL/GenBank/DDBJ whole genome shotgun (WGS) entry which is preliminary data.</text>
</comment>
<evidence type="ECO:0000313" key="3">
    <source>
        <dbReference type="Proteomes" id="UP001458880"/>
    </source>
</evidence>
<evidence type="ECO:0000313" key="2">
    <source>
        <dbReference type="EMBL" id="KAK9751422.1"/>
    </source>
</evidence>
<sequence length="114" mass="13096">MQISHRNWVSGKVMKNTDKPRSHIIQTTDGRTYRRNTAHFHKTKAEEIESTTVIPSDKNPDLIHIEPLPTRIVKPSALESNHENEVPRTIVQEHSSSKLFLQDGSLNQTRSLDF</sequence>
<dbReference type="EMBL" id="JASPKY010000028">
    <property type="protein sequence ID" value="KAK9751422.1"/>
    <property type="molecule type" value="Genomic_DNA"/>
</dbReference>
<evidence type="ECO:0000256" key="1">
    <source>
        <dbReference type="SAM" id="MobiDB-lite"/>
    </source>
</evidence>
<dbReference type="AlphaFoldDB" id="A0AAW1N0H9"/>
<feature type="region of interest" description="Disordered" evidence="1">
    <location>
        <begin position="1"/>
        <end position="21"/>
    </location>
</feature>
<protein>
    <submittedName>
        <fullName evidence="2">Uncharacterized protein</fullName>
    </submittedName>
</protein>
<gene>
    <name evidence="2" type="ORF">QE152_g5057</name>
</gene>